<sequence length="175" mass="20087">MGNTEKYSKQWKRGTGFHPLELSCGYVLRHLFQTKNFLYSKMAHDWSGIVGSEIASVTRPCRIQVFKNEGTLWMEVDVSGSLWIPAHSSTLIERVNQYMGYKAIARVVFRKTYIHSPSIFNAPKDFSSVTRAEKFSENDILCQKIYQKTPNLQLLASTPLGEALMKLAFEMKIWV</sequence>
<dbReference type="EMBL" id="PHHC01000144">
    <property type="protein sequence ID" value="PPE03009.1"/>
    <property type="molecule type" value="Genomic_DNA"/>
</dbReference>
<keyword evidence="2" id="KW-1185">Reference proteome</keyword>
<evidence type="ECO:0000313" key="1">
    <source>
        <dbReference type="EMBL" id="PPE03009.1"/>
    </source>
</evidence>
<dbReference type="AlphaFoldDB" id="A0A2S5R6P8"/>
<dbReference type="Pfam" id="PF05258">
    <property type="entry name" value="DciA"/>
    <property type="match status" value="1"/>
</dbReference>
<gene>
    <name evidence="1" type="ORF">HCUR_01550</name>
</gene>
<organism evidence="1 2">
    <name type="scientific">Holospora curviuscula</name>
    <dbReference type="NCBI Taxonomy" id="1082868"/>
    <lineage>
        <taxon>Bacteria</taxon>
        <taxon>Pseudomonadati</taxon>
        <taxon>Pseudomonadota</taxon>
        <taxon>Alphaproteobacteria</taxon>
        <taxon>Holosporales</taxon>
        <taxon>Holosporaceae</taxon>
        <taxon>Holospora</taxon>
    </lineage>
</organism>
<dbReference type="OrthoDB" id="7160947at2"/>
<reference evidence="1 2" key="1">
    <citation type="submission" date="2017-11" db="EMBL/GenBank/DDBJ databases">
        <title>Comparative genomic analysis of Holospora spp., intranuclear symbionts of paramecia.</title>
        <authorList>
            <person name="Garushyants S.K."/>
            <person name="Beliavskaya A."/>
            <person name="Malko D.B."/>
            <person name="Logacheva M.D."/>
            <person name="Rautian M.S."/>
            <person name="Gelfand M.S."/>
        </authorList>
    </citation>
    <scope>NUCLEOTIDE SEQUENCE [LARGE SCALE GENOMIC DNA]</scope>
    <source>
        <strain evidence="2">02AZ16</strain>
    </source>
</reference>
<comment type="caution">
    <text evidence="1">The sequence shown here is derived from an EMBL/GenBank/DDBJ whole genome shotgun (WGS) entry which is preliminary data.</text>
</comment>
<dbReference type="InterPro" id="IPR007922">
    <property type="entry name" value="DciA-like"/>
</dbReference>
<proteinExistence type="predicted"/>
<name>A0A2S5R6P8_9PROT</name>
<accession>A0A2S5R6P8</accession>
<dbReference type="RefSeq" id="WP_104207437.1">
    <property type="nucleotide sequence ID" value="NZ_PHHC01000144.1"/>
</dbReference>
<evidence type="ECO:0008006" key="3">
    <source>
        <dbReference type="Google" id="ProtNLM"/>
    </source>
</evidence>
<dbReference type="Proteomes" id="UP000239425">
    <property type="component" value="Unassembled WGS sequence"/>
</dbReference>
<evidence type="ECO:0000313" key="2">
    <source>
        <dbReference type="Proteomes" id="UP000239425"/>
    </source>
</evidence>
<protein>
    <recommendedName>
        <fullName evidence="3">DUF721 domain-containing protein</fullName>
    </recommendedName>
</protein>